<feature type="transmembrane region" description="Helical" evidence="7">
    <location>
        <begin position="183"/>
        <end position="204"/>
    </location>
</feature>
<feature type="transmembrane region" description="Helical" evidence="7">
    <location>
        <begin position="216"/>
        <end position="236"/>
    </location>
</feature>
<dbReference type="Pfam" id="PF00999">
    <property type="entry name" value="Na_H_Exchanger"/>
    <property type="match status" value="1"/>
</dbReference>
<feature type="transmembrane region" description="Helical" evidence="7">
    <location>
        <begin position="373"/>
        <end position="397"/>
    </location>
</feature>
<dbReference type="EMBL" id="JAFNEN010000405">
    <property type="protein sequence ID" value="KAG8183784.1"/>
    <property type="molecule type" value="Genomic_DNA"/>
</dbReference>
<dbReference type="Proteomes" id="UP000827092">
    <property type="component" value="Unassembled WGS sequence"/>
</dbReference>
<keyword evidence="4 7" id="KW-1133">Transmembrane helix</keyword>
<comment type="subcellular location">
    <subcellularLocation>
        <location evidence="1">Membrane</location>
        <topology evidence="1">Multi-pass membrane protein</topology>
    </subcellularLocation>
</comment>
<gene>
    <name evidence="9" type="ORF">JTE90_001680</name>
</gene>
<proteinExistence type="inferred from homology"/>
<evidence type="ECO:0000256" key="4">
    <source>
        <dbReference type="ARBA" id="ARBA00022989"/>
    </source>
</evidence>
<dbReference type="GO" id="GO:1902600">
    <property type="term" value="P:proton transmembrane transport"/>
    <property type="evidence" value="ECO:0007669"/>
    <property type="project" value="InterPro"/>
</dbReference>
<name>A0AAV6UHS6_9ARAC</name>
<evidence type="ECO:0000256" key="7">
    <source>
        <dbReference type="SAM" id="Phobius"/>
    </source>
</evidence>
<evidence type="ECO:0000259" key="8">
    <source>
        <dbReference type="Pfam" id="PF00999"/>
    </source>
</evidence>
<dbReference type="AlphaFoldDB" id="A0AAV6UHS6"/>
<dbReference type="GO" id="GO:0015297">
    <property type="term" value="F:antiporter activity"/>
    <property type="evidence" value="ECO:0007669"/>
    <property type="project" value="InterPro"/>
</dbReference>
<feature type="transmembrane region" description="Helical" evidence="7">
    <location>
        <begin position="256"/>
        <end position="275"/>
    </location>
</feature>
<dbReference type="GO" id="GO:0016020">
    <property type="term" value="C:membrane"/>
    <property type="evidence" value="ECO:0007669"/>
    <property type="project" value="UniProtKB-SubCell"/>
</dbReference>
<protein>
    <recommendedName>
        <fullName evidence="8">Cation/H+ exchanger transmembrane domain-containing protein</fullName>
    </recommendedName>
</protein>
<dbReference type="InterPro" id="IPR051843">
    <property type="entry name" value="CPA1_transporter"/>
</dbReference>
<dbReference type="InterPro" id="IPR038770">
    <property type="entry name" value="Na+/solute_symporter_sf"/>
</dbReference>
<dbReference type="PANTHER" id="PTHR31102:SF1">
    <property type="entry name" value="CATION_H+ EXCHANGER DOMAIN-CONTAINING PROTEIN"/>
    <property type="match status" value="1"/>
</dbReference>
<dbReference type="Gene3D" id="1.20.1530.20">
    <property type="match status" value="1"/>
</dbReference>
<feature type="domain" description="Cation/H+ exchanger transmembrane" evidence="8">
    <location>
        <begin position="76"/>
        <end position="460"/>
    </location>
</feature>
<feature type="compositionally biased region" description="Polar residues" evidence="6">
    <location>
        <begin position="529"/>
        <end position="557"/>
    </location>
</feature>
<feature type="region of interest" description="Disordered" evidence="6">
    <location>
        <begin position="512"/>
        <end position="557"/>
    </location>
</feature>
<evidence type="ECO:0000256" key="1">
    <source>
        <dbReference type="ARBA" id="ARBA00004141"/>
    </source>
</evidence>
<feature type="transmembrane region" description="Helical" evidence="7">
    <location>
        <begin position="157"/>
        <end position="177"/>
    </location>
</feature>
<evidence type="ECO:0000256" key="6">
    <source>
        <dbReference type="SAM" id="MobiDB-lite"/>
    </source>
</evidence>
<dbReference type="PANTHER" id="PTHR31102">
    <property type="match status" value="1"/>
</dbReference>
<feature type="transmembrane region" description="Helical" evidence="7">
    <location>
        <begin position="37"/>
        <end position="60"/>
    </location>
</feature>
<sequence>MTNPSIIPSPCEEDDAVSETSKSAKELWSSLWTCPPISPLTTMTSMAAIAFLFYGSIWGLTAKEAMPGGPVFGLFMLALVCYLGGQFTKLIKLPTLVGMMVFGFILRNVPAINIAKDIPSEWGSNIRHMALILILLRAGLEVDSDILLKQKATCTKLIFIPFIFELVAGSLAAKYLLDMPWLWAFTLGSMLSAVSPAVVLPVMLKLQKKGIGTENGVPTMVIAVAGIDDVLALTAYEVLFGVLMGKGNMEWLIARGPIEVIVGIIYGIALGIFLWYIPHPEERKTSVFRFLLLLLGGMFCLFGSQQIEWGAAGALGCICLPFVAAIRWKKHKDWDDEENPVGEALAFIWKIIEPFLFGLIGSEIKLEMLKPTLVGLSLATMFIALFFRMAASMLAAWTAGLSFKEQVFVTFAGLPKATVQAAIGPQALNYVRGDEELAGQKDLIAHATMILTVAVLAIIIFAPLGSVLISILAPRLLSKPTNNDVEKSKTSVPAIMDSIPMYQQNSSYDIKNENRLSNPENSNSREHQNNQYSSSSVCSQNWRNIENNSNVNTSEKL</sequence>
<comment type="similarity">
    <text evidence="2">Belongs to the monovalent cation:proton antiporter 1 (CPA1) transporter (TC 2.A.36) family.</text>
</comment>
<feature type="transmembrane region" description="Helical" evidence="7">
    <location>
        <begin position="443"/>
        <end position="473"/>
    </location>
</feature>
<organism evidence="9 10">
    <name type="scientific">Oedothorax gibbosus</name>
    <dbReference type="NCBI Taxonomy" id="931172"/>
    <lineage>
        <taxon>Eukaryota</taxon>
        <taxon>Metazoa</taxon>
        <taxon>Ecdysozoa</taxon>
        <taxon>Arthropoda</taxon>
        <taxon>Chelicerata</taxon>
        <taxon>Arachnida</taxon>
        <taxon>Araneae</taxon>
        <taxon>Araneomorphae</taxon>
        <taxon>Entelegynae</taxon>
        <taxon>Araneoidea</taxon>
        <taxon>Linyphiidae</taxon>
        <taxon>Erigoninae</taxon>
        <taxon>Oedothorax</taxon>
    </lineage>
</organism>
<evidence type="ECO:0000256" key="5">
    <source>
        <dbReference type="ARBA" id="ARBA00023136"/>
    </source>
</evidence>
<keyword evidence="5 7" id="KW-0472">Membrane</keyword>
<keyword evidence="10" id="KW-1185">Reference proteome</keyword>
<feature type="transmembrane region" description="Helical" evidence="7">
    <location>
        <begin position="310"/>
        <end position="328"/>
    </location>
</feature>
<feature type="transmembrane region" description="Helical" evidence="7">
    <location>
        <begin position="67"/>
        <end position="85"/>
    </location>
</feature>
<feature type="transmembrane region" description="Helical" evidence="7">
    <location>
        <begin position="287"/>
        <end position="304"/>
    </location>
</feature>
<evidence type="ECO:0000256" key="3">
    <source>
        <dbReference type="ARBA" id="ARBA00022692"/>
    </source>
</evidence>
<evidence type="ECO:0000256" key="2">
    <source>
        <dbReference type="ARBA" id="ARBA00007367"/>
    </source>
</evidence>
<evidence type="ECO:0000313" key="10">
    <source>
        <dbReference type="Proteomes" id="UP000827092"/>
    </source>
</evidence>
<comment type="caution">
    <text evidence="9">The sequence shown here is derived from an EMBL/GenBank/DDBJ whole genome shotgun (WGS) entry which is preliminary data.</text>
</comment>
<evidence type="ECO:0000313" key="9">
    <source>
        <dbReference type="EMBL" id="KAG8183784.1"/>
    </source>
</evidence>
<keyword evidence="3 7" id="KW-0812">Transmembrane</keyword>
<feature type="compositionally biased region" description="Polar residues" evidence="6">
    <location>
        <begin position="512"/>
        <end position="522"/>
    </location>
</feature>
<dbReference type="InterPro" id="IPR006153">
    <property type="entry name" value="Cation/H_exchanger_TM"/>
</dbReference>
<accession>A0AAV6UHS6</accession>
<reference evidence="9 10" key="1">
    <citation type="journal article" date="2022" name="Nat. Ecol. Evol.">
        <title>A masculinizing supergene underlies an exaggerated male reproductive morph in a spider.</title>
        <authorList>
            <person name="Hendrickx F."/>
            <person name="De Corte Z."/>
            <person name="Sonet G."/>
            <person name="Van Belleghem S.M."/>
            <person name="Kostlbacher S."/>
            <person name="Vangestel C."/>
        </authorList>
    </citation>
    <scope>NUCLEOTIDE SEQUENCE [LARGE SCALE GENOMIC DNA]</scope>
    <source>
        <strain evidence="9">W744_W776</strain>
    </source>
</reference>